<dbReference type="Pfam" id="PF12796">
    <property type="entry name" value="Ank_2"/>
    <property type="match status" value="2"/>
</dbReference>
<dbReference type="PROSITE" id="PS50297">
    <property type="entry name" value="ANK_REP_REGION"/>
    <property type="match status" value="3"/>
</dbReference>
<dbReference type="GO" id="GO:0005737">
    <property type="term" value="C:cytoplasm"/>
    <property type="evidence" value="ECO:0007669"/>
    <property type="project" value="TreeGrafter"/>
</dbReference>
<dbReference type="Gene3D" id="1.25.40.20">
    <property type="entry name" value="Ankyrin repeat-containing domain"/>
    <property type="match status" value="2"/>
</dbReference>
<sequence length="418" mass="46703">MRYISKQEQFWIACSFGREGAAKRLIEAGVDVNWRSYVYECYPIHVCSQGKPSILQMVIRAGADVNALDSAGNTALHHAAMSGNEINTQMLLSAGVNVDIVNKNGWTPLFNAVYWNHPSIAEMLLANGSSPFLKNKNGRIPLHELCRTKSKDSVRILKNFELLLQCMNKYKREALISITDCKPDPITTTNSTTIDDNLNLNETIIDNCGTSIDLDNMSLRACSHNDLDSEADFTPLLFACYHGHLELVKALLDRGVNVSVTDKNHWTALHWAAQQCHADIVEVLLDYGASIYAKDLRGCMPYAVTNDIGLQECLSPDIDYPNIISNGHVTTDEEDDDDKDNHNNDMNDIDRKEEVSKIKSSSLQLQLLQSHPQMNINDTLDSSMITKQLNLMELSLIENHMEISTAEIASPEIYISTV</sequence>
<evidence type="ECO:0000313" key="6">
    <source>
        <dbReference type="Proteomes" id="UP000290809"/>
    </source>
</evidence>
<name>A0A430Q1M8_SCHBO</name>
<feature type="region of interest" description="Disordered" evidence="4">
    <location>
        <begin position="325"/>
        <end position="350"/>
    </location>
</feature>
<dbReference type="SUPFAM" id="SSF48403">
    <property type="entry name" value="Ankyrin repeat"/>
    <property type="match status" value="1"/>
</dbReference>
<evidence type="ECO:0000256" key="4">
    <source>
        <dbReference type="SAM" id="MobiDB-lite"/>
    </source>
</evidence>
<evidence type="ECO:0000256" key="1">
    <source>
        <dbReference type="ARBA" id="ARBA00022737"/>
    </source>
</evidence>
<gene>
    <name evidence="5" type="ORF">DC041_0004050</name>
</gene>
<evidence type="ECO:0000313" key="5">
    <source>
        <dbReference type="EMBL" id="RTG81581.1"/>
    </source>
</evidence>
<keyword evidence="6" id="KW-1185">Reference proteome</keyword>
<keyword evidence="2 3" id="KW-0040">ANK repeat</keyword>
<feature type="repeat" description="ANK" evidence="3">
    <location>
        <begin position="71"/>
        <end position="103"/>
    </location>
</feature>
<organism evidence="5 6">
    <name type="scientific">Schistosoma bovis</name>
    <name type="common">Blood fluke</name>
    <dbReference type="NCBI Taxonomy" id="6184"/>
    <lineage>
        <taxon>Eukaryota</taxon>
        <taxon>Metazoa</taxon>
        <taxon>Spiralia</taxon>
        <taxon>Lophotrochozoa</taxon>
        <taxon>Platyhelminthes</taxon>
        <taxon>Trematoda</taxon>
        <taxon>Digenea</taxon>
        <taxon>Strigeidida</taxon>
        <taxon>Schistosomatoidea</taxon>
        <taxon>Schistosomatidae</taxon>
        <taxon>Schistosoma</taxon>
    </lineage>
</organism>
<dbReference type="PANTHER" id="PTHR24198:SF165">
    <property type="entry name" value="ANKYRIN REPEAT-CONTAINING PROTEIN-RELATED"/>
    <property type="match status" value="1"/>
</dbReference>
<dbReference type="InterPro" id="IPR002110">
    <property type="entry name" value="Ankyrin_rpt"/>
</dbReference>
<dbReference type="Proteomes" id="UP000290809">
    <property type="component" value="Unassembled WGS sequence"/>
</dbReference>
<feature type="repeat" description="ANK" evidence="3">
    <location>
        <begin position="231"/>
        <end position="263"/>
    </location>
</feature>
<keyword evidence="1" id="KW-0677">Repeat</keyword>
<comment type="caution">
    <text evidence="5">The sequence shown here is derived from an EMBL/GenBank/DDBJ whole genome shotgun (WGS) entry which is preliminary data.</text>
</comment>
<dbReference type="AlphaFoldDB" id="A0A430Q1M8"/>
<evidence type="ECO:0000256" key="3">
    <source>
        <dbReference type="PROSITE-ProRule" id="PRU00023"/>
    </source>
</evidence>
<dbReference type="PROSITE" id="PS50088">
    <property type="entry name" value="ANK_REPEAT"/>
    <property type="match status" value="4"/>
</dbReference>
<evidence type="ECO:0000256" key="2">
    <source>
        <dbReference type="ARBA" id="ARBA00023043"/>
    </source>
</evidence>
<protein>
    <submittedName>
        <fullName evidence="5">Uncharacterized protein</fullName>
    </submittedName>
</protein>
<dbReference type="SMART" id="SM00248">
    <property type="entry name" value="ANK"/>
    <property type="match status" value="7"/>
</dbReference>
<dbReference type="InterPro" id="IPR036770">
    <property type="entry name" value="Ankyrin_rpt-contain_sf"/>
</dbReference>
<feature type="compositionally biased region" description="Basic and acidic residues" evidence="4">
    <location>
        <begin position="339"/>
        <end position="350"/>
    </location>
</feature>
<feature type="repeat" description="ANK" evidence="3">
    <location>
        <begin position="264"/>
        <end position="296"/>
    </location>
</feature>
<proteinExistence type="predicted"/>
<reference evidence="5 6" key="1">
    <citation type="journal article" date="2019" name="PLoS Pathog.">
        <title>Genome sequence of the bovine parasite Schistosoma bovis Tanzania.</title>
        <authorList>
            <person name="Oey H."/>
            <person name="Zakrzewski M."/>
            <person name="Gobert G."/>
            <person name="Gravermann K."/>
            <person name="Stoye J."/>
            <person name="Jones M."/>
            <person name="Mcmanus D."/>
            <person name="Krause L."/>
        </authorList>
    </citation>
    <scope>NUCLEOTIDE SEQUENCE [LARGE SCALE GENOMIC DNA]</scope>
    <source>
        <strain evidence="5 6">TAN1997</strain>
    </source>
</reference>
<feature type="repeat" description="ANK" evidence="3">
    <location>
        <begin position="104"/>
        <end position="136"/>
    </location>
</feature>
<dbReference type="EMBL" id="QMKO01003279">
    <property type="protein sequence ID" value="RTG81581.1"/>
    <property type="molecule type" value="Genomic_DNA"/>
</dbReference>
<dbReference type="PANTHER" id="PTHR24198">
    <property type="entry name" value="ANKYRIN REPEAT AND PROTEIN KINASE DOMAIN-CONTAINING PROTEIN"/>
    <property type="match status" value="1"/>
</dbReference>
<accession>A0A430Q1M8</accession>
<dbReference type="STRING" id="6184.A0A430Q1M8"/>